<keyword evidence="1" id="KW-0175">Coiled coil</keyword>
<dbReference type="Proteomes" id="UP000623129">
    <property type="component" value="Unassembled WGS sequence"/>
</dbReference>
<evidence type="ECO:0000313" key="3">
    <source>
        <dbReference type="Proteomes" id="UP000623129"/>
    </source>
</evidence>
<comment type="caution">
    <text evidence="2">The sequence shown here is derived from an EMBL/GenBank/DDBJ whole genome shotgun (WGS) entry which is preliminary data.</text>
</comment>
<protein>
    <submittedName>
        <fullName evidence="2">WPP domain-associated protein-like protein</fullName>
    </submittedName>
</protein>
<feature type="coiled-coil region" evidence="1">
    <location>
        <begin position="641"/>
        <end position="710"/>
    </location>
</feature>
<keyword evidence="3" id="KW-1185">Reference proteome</keyword>
<evidence type="ECO:0000313" key="2">
    <source>
        <dbReference type="EMBL" id="KAF3321644.1"/>
    </source>
</evidence>
<accession>A0A833VEG6</accession>
<dbReference type="InterPro" id="IPR037490">
    <property type="entry name" value="WAP"/>
</dbReference>
<feature type="coiled-coil region" evidence="1">
    <location>
        <begin position="509"/>
        <end position="586"/>
    </location>
</feature>
<dbReference type="OrthoDB" id="619142at2759"/>
<gene>
    <name evidence="2" type="ORF">FCM35_KLT13860</name>
</gene>
<dbReference type="PANTHER" id="PTHR33883">
    <property type="entry name" value="WPP DOMAIN-ASSOCIATED PROTEIN"/>
    <property type="match status" value="1"/>
</dbReference>
<proteinExistence type="predicted"/>
<dbReference type="PANTHER" id="PTHR33883:SF10">
    <property type="entry name" value="WPP DOMAIN-ASSOCIATED PROTEIN"/>
    <property type="match status" value="1"/>
</dbReference>
<sequence>MERIPSAPDKSGMVSIDKSSTLPCTNFTYPDNISHNGSELFHKFDLDEDSYWQGLNNGFQSTLVGSKERNMPISYPSSDKSSENFIDDLVQLFSDAKDCLNSLHSTVQNHIQILKEGIKNQNSENVGKIGQQLNGVERSLQSGLEKIRDMFELISSSVYDLNLVQQFHGEIINLTTRDCFRAVKDDFEARLCKQRSVIKALNKHWQEKVQELDFMQKDLHELLKLLLNSESNNKTDNPEDRIISKFKDNVRMGSIEDFLSAQKEENGEVMDDNFQKSLTRPENRDFSHVKFMTKEEIIKYFKSEMINMRRQHDLILSKKTEELFRYKREVPKGLLFVRKDKEFESLRKRITDIISKLDEIRSKKIEVFVVSTDQDEISRLKCKAESLYYENQHLKKVILDTNKEVKKLSYQLSNKNVKIEKIRGECEELEIEGRIRDEMYNTILRKVVDECSKKMESMNEKFGAVLVGCQKERSSLEKNNLEKDKSLLLANEENKKLQKDMNKKCADILANCQNEISSLQAMVVEKEQQQALANEEKKKLMEAMNEKCRSILVNCQKERSSLEATILEKEKALVLANQENNRLKRTVHSFLTSTEEGQNLVENNSENKWVICENDSSASDDNLGCIITSMLNLSKKFSETEAKLSKNINRSENRLEGLSKECKPLAQQAASMRKNGTLNQEILDVTRTELHNAESEVNVLGKEVDALLRLLQKIYITINRYSPILQYHPELLGAFMKTCNLVTSLRSNRMQM</sequence>
<dbReference type="AlphaFoldDB" id="A0A833VEG6"/>
<reference evidence="2" key="1">
    <citation type="submission" date="2020-01" db="EMBL/GenBank/DDBJ databases">
        <title>Genome sequence of Kobresia littledalei, the first chromosome-level genome in the family Cyperaceae.</title>
        <authorList>
            <person name="Qu G."/>
        </authorList>
    </citation>
    <scope>NUCLEOTIDE SEQUENCE</scope>
    <source>
        <strain evidence="2">C.B.Clarke</strain>
        <tissue evidence="2">Leaf</tissue>
    </source>
</reference>
<dbReference type="EMBL" id="SWLB01000026">
    <property type="protein sequence ID" value="KAF3321644.1"/>
    <property type="molecule type" value="Genomic_DNA"/>
</dbReference>
<evidence type="ECO:0000256" key="1">
    <source>
        <dbReference type="SAM" id="Coils"/>
    </source>
</evidence>
<organism evidence="2 3">
    <name type="scientific">Carex littledalei</name>
    <dbReference type="NCBI Taxonomy" id="544730"/>
    <lineage>
        <taxon>Eukaryota</taxon>
        <taxon>Viridiplantae</taxon>
        <taxon>Streptophyta</taxon>
        <taxon>Embryophyta</taxon>
        <taxon>Tracheophyta</taxon>
        <taxon>Spermatophyta</taxon>
        <taxon>Magnoliopsida</taxon>
        <taxon>Liliopsida</taxon>
        <taxon>Poales</taxon>
        <taxon>Cyperaceae</taxon>
        <taxon>Cyperoideae</taxon>
        <taxon>Cariceae</taxon>
        <taxon>Carex</taxon>
        <taxon>Carex subgen. Euthyceras</taxon>
    </lineage>
</organism>
<name>A0A833VEG6_9POAL</name>